<evidence type="ECO:0000256" key="6">
    <source>
        <dbReference type="ARBA" id="ARBA00023242"/>
    </source>
</evidence>
<dbReference type="InterPro" id="IPR008984">
    <property type="entry name" value="SMAD_FHA_dom_sf"/>
</dbReference>
<dbReference type="Proteomes" id="UP000030752">
    <property type="component" value="Unassembled WGS sequence"/>
</dbReference>
<dbReference type="InterPro" id="IPR036420">
    <property type="entry name" value="BRCT_dom_sf"/>
</dbReference>
<feature type="region of interest" description="Disordered" evidence="8">
    <location>
        <begin position="219"/>
        <end position="241"/>
    </location>
</feature>
<dbReference type="InterPro" id="IPR040227">
    <property type="entry name" value="Nibrin-rel"/>
</dbReference>
<dbReference type="GO" id="GO:0000724">
    <property type="term" value="P:double-strand break repair via homologous recombination"/>
    <property type="evidence" value="ECO:0007669"/>
    <property type="project" value="TreeGrafter"/>
</dbReference>
<feature type="compositionally biased region" description="Polar residues" evidence="8">
    <location>
        <begin position="828"/>
        <end position="845"/>
    </location>
</feature>
<feature type="compositionally biased region" description="Basic and acidic residues" evidence="8">
    <location>
        <begin position="567"/>
        <end position="579"/>
    </location>
</feature>
<organism evidence="10 11">
    <name type="scientific">Cyphellophora europaea (strain CBS 101466)</name>
    <name type="common">Phialophora europaea</name>
    <dbReference type="NCBI Taxonomy" id="1220924"/>
    <lineage>
        <taxon>Eukaryota</taxon>
        <taxon>Fungi</taxon>
        <taxon>Dikarya</taxon>
        <taxon>Ascomycota</taxon>
        <taxon>Pezizomycotina</taxon>
        <taxon>Eurotiomycetes</taxon>
        <taxon>Chaetothyriomycetidae</taxon>
        <taxon>Chaetothyriales</taxon>
        <taxon>Cyphellophoraceae</taxon>
        <taxon>Cyphellophora</taxon>
    </lineage>
</organism>
<keyword evidence="3" id="KW-0158">Chromosome</keyword>
<dbReference type="GO" id="GO:0003684">
    <property type="term" value="F:damaged DNA binding"/>
    <property type="evidence" value="ECO:0007669"/>
    <property type="project" value="TreeGrafter"/>
</dbReference>
<dbReference type="RefSeq" id="XP_008718817.1">
    <property type="nucleotide sequence ID" value="XM_008720595.1"/>
</dbReference>
<dbReference type="GO" id="GO:0030870">
    <property type="term" value="C:Mre11 complex"/>
    <property type="evidence" value="ECO:0007669"/>
    <property type="project" value="InterPro"/>
</dbReference>
<feature type="compositionally biased region" description="Basic and acidic residues" evidence="8">
    <location>
        <begin position="809"/>
        <end position="827"/>
    </location>
</feature>
<evidence type="ECO:0000256" key="7">
    <source>
        <dbReference type="ARBA" id="ARBA00044757"/>
    </source>
</evidence>
<sequence>MWVLEASGEILRGKRMWLRPGKQYLFGRVKKDGVRFAIDHKTVSRKHFIIDVSEVADGEVGQVHARTKITIIDQNSKSGTRVNGEELKGKDFRRRELKDAKNSVRPGTLDQELLITWVPCVVTFYLLKKEIKAGVLQAKQDWVRKLGIKAIADFLPDHTTHVVSSKRNTAKGLQGLISGKWLVAESFIEALQLQATPTTLSQDENDCQLELDFDAAWPQETEHLPPPGKEPTLRPAESYQPGPDRAHIFEDYTFVFCDPAQYDNLLPVITLGHGKALLFNITMGQTTVEEALEFVTNAAGHKTAGRNQVHSGEGGVIMLKFNHQRIDSEWAQNFESQVALKLDQRSIDQSEFLDAILANNAALLCQQIALESYTEGFRAPPPSAAPSFAPVQAPTLNRDTSAVTNGDHSQDPARRRSTQTQNSGRQTQPSASTRKTPTQNPVPSQEGQAIAHGAPNGTPHDSAPKESQPQPSMKKPSYRPPTQIKFDDEFNPDDVVDFDDDDDDMQVVEASQVEDSEPEATTAPQKENIQSSARKRGRSPSANREDVSAGGVEDLLPAANAMKRQRREFEQERRRKGEVVKPATMQAPSKPPRKELDVREAMKRQREREKSRADFENNEEEERLPPPDPNDKEPANLAAVEHMDIPIRQRSLPRRRGINPEDDPRWDERWNGLKNFKRFKPQEKDAVRRPNHGKVLVELVPVERKTGGMGQQYWPRPEEEREQQKKKKRREEKRRAQESLSQSQGVRGRTTIQIDDEDENEDEGRFRPGRGRNSGRTSQVEGERSDQDDGVNRTSPATARLQEEAAAIVDHDIDIDSPRRTRRDEARTQTQSTAQPSSRPSSAAGATNPAARGTKRPASSSTGTAAGTKRQKKLSVTREDSGDDSDDGKFRFGKGKGRRGRT</sequence>
<name>W2RR80_CYPE1</name>
<keyword evidence="11" id="KW-1185">Reference proteome</keyword>
<dbReference type="InterPro" id="IPR043014">
    <property type="entry name" value="Nibrin_BRCT2_sf"/>
</dbReference>
<dbReference type="Gene3D" id="2.60.200.20">
    <property type="match status" value="1"/>
</dbReference>
<feature type="compositionally biased region" description="Polar residues" evidence="8">
    <location>
        <begin position="522"/>
        <end position="532"/>
    </location>
</feature>
<dbReference type="eggNOG" id="ENOG502RCD5">
    <property type="taxonomic scope" value="Eukaryota"/>
</dbReference>
<accession>W2RR80</accession>
<feature type="compositionally biased region" description="Basic and acidic residues" evidence="8">
    <location>
        <begin position="658"/>
        <end position="671"/>
    </location>
</feature>
<dbReference type="GeneID" id="19973598"/>
<dbReference type="Gene3D" id="3.40.50.10190">
    <property type="entry name" value="BRCT domain"/>
    <property type="match status" value="1"/>
</dbReference>
<dbReference type="HOGENOM" id="CLU_007951_0_0_1"/>
<feature type="compositionally biased region" description="Polar residues" evidence="8">
    <location>
        <begin position="738"/>
        <end position="753"/>
    </location>
</feature>
<feature type="region of interest" description="Disordered" evidence="8">
    <location>
        <begin position="398"/>
        <end position="902"/>
    </location>
</feature>
<evidence type="ECO:0000313" key="11">
    <source>
        <dbReference type="Proteomes" id="UP000030752"/>
    </source>
</evidence>
<dbReference type="GO" id="GO:0007095">
    <property type="term" value="P:mitotic G2 DNA damage checkpoint signaling"/>
    <property type="evidence" value="ECO:0007669"/>
    <property type="project" value="InterPro"/>
</dbReference>
<dbReference type="PROSITE" id="PS50006">
    <property type="entry name" value="FHA_DOMAIN"/>
    <property type="match status" value="1"/>
</dbReference>
<keyword evidence="5" id="KW-0234">DNA repair</keyword>
<gene>
    <name evidence="10" type="ORF">HMPREF1541_06259</name>
</gene>
<dbReference type="InterPro" id="IPR032429">
    <property type="entry name" value="Nibrin_BRCT2"/>
</dbReference>
<dbReference type="Pfam" id="PF16508">
    <property type="entry name" value="NIBRIN_BRCT_II"/>
    <property type="match status" value="1"/>
</dbReference>
<dbReference type="PANTHER" id="PTHR12162:SF0">
    <property type="entry name" value="NIBRIN"/>
    <property type="match status" value="1"/>
</dbReference>
<evidence type="ECO:0000256" key="1">
    <source>
        <dbReference type="ARBA" id="ARBA00004123"/>
    </source>
</evidence>
<proteinExistence type="inferred from homology"/>
<dbReference type="Gene3D" id="3.40.50.10980">
    <property type="entry name" value="Nibrin, BRCT2 domain"/>
    <property type="match status" value="1"/>
</dbReference>
<evidence type="ECO:0000313" key="10">
    <source>
        <dbReference type="EMBL" id="ETN38228.1"/>
    </source>
</evidence>
<feature type="compositionally biased region" description="Basic residues" evidence="8">
    <location>
        <begin position="891"/>
        <end position="902"/>
    </location>
</feature>
<dbReference type="EMBL" id="KB822722">
    <property type="protein sequence ID" value="ETN38228.1"/>
    <property type="molecule type" value="Genomic_DNA"/>
</dbReference>
<dbReference type="InterPro" id="IPR000253">
    <property type="entry name" value="FHA_dom"/>
</dbReference>
<dbReference type="InParanoid" id="W2RR80"/>
<dbReference type="PANTHER" id="PTHR12162">
    <property type="entry name" value="NIBRIN-RELATED"/>
    <property type="match status" value="1"/>
</dbReference>
<dbReference type="GO" id="GO:0005694">
    <property type="term" value="C:chromosome"/>
    <property type="evidence" value="ECO:0007669"/>
    <property type="project" value="UniProtKB-SubCell"/>
</dbReference>
<dbReference type="SMART" id="SM00240">
    <property type="entry name" value="FHA"/>
    <property type="match status" value="1"/>
</dbReference>
<evidence type="ECO:0000256" key="8">
    <source>
        <dbReference type="SAM" id="MobiDB-lite"/>
    </source>
</evidence>
<evidence type="ECO:0000256" key="2">
    <source>
        <dbReference type="ARBA" id="ARBA00004286"/>
    </source>
</evidence>
<feature type="compositionally biased region" description="Acidic residues" evidence="8">
    <location>
        <begin position="489"/>
        <end position="518"/>
    </location>
</feature>
<dbReference type="VEuPathDB" id="FungiDB:HMPREF1541_06259"/>
<dbReference type="Pfam" id="PF00498">
    <property type="entry name" value="FHA"/>
    <property type="match status" value="1"/>
</dbReference>
<keyword evidence="6" id="KW-0539">Nucleus</keyword>
<reference evidence="10 11" key="1">
    <citation type="submission" date="2013-03" db="EMBL/GenBank/DDBJ databases">
        <title>The Genome Sequence of Phialophora europaea CBS 101466.</title>
        <authorList>
            <consortium name="The Broad Institute Genomics Platform"/>
            <person name="Cuomo C."/>
            <person name="de Hoog S."/>
            <person name="Gorbushina A."/>
            <person name="Walker B."/>
            <person name="Young S.K."/>
            <person name="Zeng Q."/>
            <person name="Gargeya S."/>
            <person name="Fitzgerald M."/>
            <person name="Haas B."/>
            <person name="Abouelleil A."/>
            <person name="Allen A.W."/>
            <person name="Alvarado L."/>
            <person name="Arachchi H.M."/>
            <person name="Berlin A.M."/>
            <person name="Chapman S.B."/>
            <person name="Gainer-Dewar J."/>
            <person name="Goldberg J."/>
            <person name="Griggs A."/>
            <person name="Gujja S."/>
            <person name="Hansen M."/>
            <person name="Howarth C."/>
            <person name="Imamovic A."/>
            <person name="Ireland A."/>
            <person name="Larimer J."/>
            <person name="McCowan C."/>
            <person name="Murphy C."/>
            <person name="Pearson M."/>
            <person name="Poon T.W."/>
            <person name="Priest M."/>
            <person name="Roberts A."/>
            <person name="Saif S."/>
            <person name="Shea T."/>
            <person name="Sisk P."/>
            <person name="Sykes S."/>
            <person name="Wortman J."/>
            <person name="Nusbaum C."/>
            <person name="Birren B."/>
        </authorList>
    </citation>
    <scope>NUCLEOTIDE SEQUENCE [LARGE SCALE GENOMIC DNA]</scope>
    <source>
        <strain evidence="10 11">CBS 101466</strain>
    </source>
</reference>
<feature type="compositionally biased region" description="Polar residues" evidence="8">
    <location>
        <begin position="418"/>
        <end position="447"/>
    </location>
</feature>
<evidence type="ECO:0000256" key="4">
    <source>
        <dbReference type="ARBA" id="ARBA00022763"/>
    </source>
</evidence>
<feature type="compositionally biased region" description="Polar residues" evidence="8">
    <location>
        <begin position="398"/>
        <end position="407"/>
    </location>
</feature>
<evidence type="ECO:0000256" key="5">
    <source>
        <dbReference type="ARBA" id="ARBA00023204"/>
    </source>
</evidence>
<dbReference type="STRING" id="1220924.W2RR80"/>
<feature type="compositionally biased region" description="Basic and acidic residues" evidence="8">
    <location>
        <begin position="781"/>
        <end position="791"/>
    </location>
</feature>
<keyword evidence="4" id="KW-0227">DNA damage</keyword>
<dbReference type="SUPFAM" id="SSF49879">
    <property type="entry name" value="SMAD/FHA domain"/>
    <property type="match status" value="1"/>
</dbReference>
<evidence type="ECO:0000259" key="9">
    <source>
        <dbReference type="PROSITE" id="PS50006"/>
    </source>
</evidence>
<comment type="subcellular location">
    <subcellularLocation>
        <location evidence="2">Chromosome</location>
    </subcellularLocation>
    <subcellularLocation>
        <location evidence="1">Nucleus</location>
    </subcellularLocation>
</comment>
<dbReference type="OrthoDB" id="552194at2759"/>
<feature type="compositionally biased region" description="Basic and acidic residues" evidence="8">
    <location>
        <begin position="623"/>
        <end position="634"/>
    </location>
</feature>
<comment type="similarity">
    <text evidence="7">Belongs to the Nibrin family.</text>
</comment>
<protein>
    <recommendedName>
        <fullName evidence="9">FHA domain-containing protein</fullName>
    </recommendedName>
</protein>
<dbReference type="AlphaFoldDB" id="W2RR80"/>
<feature type="domain" description="FHA" evidence="9">
    <location>
        <begin position="24"/>
        <end position="87"/>
    </location>
</feature>
<feature type="compositionally biased region" description="Basic and acidic residues" evidence="8">
    <location>
        <begin position="592"/>
        <end position="615"/>
    </location>
</feature>
<evidence type="ECO:0000256" key="3">
    <source>
        <dbReference type="ARBA" id="ARBA00022454"/>
    </source>
</evidence>